<sequence>MDQTMVRMDSPANRTNNVVGESTVRIANTGCARRGFTVALAACASGHKLPAFVFLKEPSGRIPPKALMSLCIPADVRVTASKNGWMTSDKLQEWLSRVWGPNSNDATKDALEQRDTVVVYVPAGCTSLLQPADVYWNRPFKANLRQPQGRTMLGSFAKEWELEHPELKRPEDCKTQGQEQRAGALNKVGRDGDERRRTVKQGQTARRKHSKTPEERSLPYGTIQRSKGRRIVTPARHTNVRHVFSRTVKGVWIRVHEHGAAGASRFIH</sequence>
<accession>A0ACB7RII0</accession>
<evidence type="ECO:0000313" key="1">
    <source>
        <dbReference type="EMBL" id="KAH6921537.1"/>
    </source>
</evidence>
<gene>
    <name evidence="1" type="ORF">HPB50_002176</name>
</gene>
<proteinExistence type="predicted"/>
<evidence type="ECO:0000313" key="2">
    <source>
        <dbReference type="Proteomes" id="UP000821845"/>
    </source>
</evidence>
<dbReference type="Proteomes" id="UP000821845">
    <property type="component" value="Chromosome 9"/>
</dbReference>
<name>A0ACB7RII0_HYAAI</name>
<dbReference type="EMBL" id="CM023489">
    <property type="protein sequence ID" value="KAH6921537.1"/>
    <property type="molecule type" value="Genomic_DNA"/>
</dbReference>
<reference evidence="1" key="1">
    <citation type="submission" date="2020-05" db="EMBL/GenBank/DDBJ databases">
        <title>Large-scale comparative analyses of tick genomes elucidate their genetic diversity and vector capacities.</title>
        <authorList>
            <person name="Jia N."/>
            <person name="Wang J."/>
            <person name="Shi W."/>
            <person name="Du L."/>
            <person name="Sun Y."/>
            <person name="Zhan W."/>
            <person name="Jiang J."/>
            <person name="Wang Q."/>
            <person name="Zhang B."/>
            <person name="Ji P."/>
            <person name="Sakyi L.B."/>
            <person name="Cui X."/>
            <person name="Yuan T."/>
            <person name="Jiang B."/>
            <person name="Yang W."/>
            <person name="Lam T.T.-Y."/>
            <person name="Chang Q."/>
            <person name="Ding S."/>
            <person name="Wang X."/>
            <person name="Zhu J."/>
            <person name="Ruan X."/>
            <person name="Zhao L."/>
            <person name="Wei J."/>
            <person name="Que T."/>
            <person name="Du C."/>
            <person name="Cheng J."/>
            <person name="Dai P."/>
            <person name="Han X."/>
            <person name="Huang E."/>
            <person name="Gao Y."/>
            <person name="Liu J."/>
            <person name="Shao H."/>
            <person name="Ye R."/>
            <person name="Li L."/>
            <person name="Wei W."/>
            <person name="Wang X."/>
            <person name="Wang C."/>
            <person name="Yang T."/>
            <person name="Huo Q."/>
            <person name="Li W."/>
            <person name="Guo W."/>
            <person name="Chen H."/>
            <person name="Zhou L."/>
            <person name="Ni X."/>
            <person name="Tian J."/>
            <person name="Zhou Y."/>
            <person name="Sheng Y."/>
            <person name="Liu T."/>
            <person name="Pan Y."/>
            <person name="Xia L."/>
            <person name="Li J."/>
            <person name="Zhao F."/>
            <person name="Cao W."/>
        </authorList>
    </citation>
    <scope>NUCLEOTIDE SEQUENCE</scope>
    <source>
        <strain evidence="1">Hyas-2018</strain>
    </source>
</reference>
<protein>
    <submittedName>
        <fullName evidence="1">Uncharacterized protein</fullName>
    </submittedName>
</protein>
<organism evidence="1 2">
    <name type="scientific">Hyalomma asiaticum</name>
    <name type="common">Tick</name>
    <dbReference type="NCBI Taxonomy" id="266040"/>
    <lineage>
        <taxon>Eukaryota</taxon>
        <taxon>Metazoa</taxon>
        <taxon>Ecdysozoa</taxon>
        <taxon>Arthropoda</taxon>
        <taxon>Chelicerata</taxon>
        <taxon>Arachnida</taxon>
        <taxon>Acari</taxon>
        <taxon>Parasitiformes</taxon>
        <taxon>Ixodida</taxon>
        <taxon>Ixodoidea</taxon>
        <taxon>Ixodidae</taxon>
        <taxon>Hyalomminae</taxon>
        <taxon>Hyalomma</taxon>
    </lineage>
</organism>
<keyword evidence="2" id="KW-1185">Reference proteome</keyword>
<comment type="caution">
    <text evidence="1">The sequence shown here is derived from an EMBL/GenBank/DDBJ whole genome shotgun (WGS) entry which is preliminary data.</text>
</comment>